<name>A0A6H5GBE0_9HEMI</name>
<evidence type="ECO:0000313" key="1">
    <source>
        <dbReference type="EMBL" id="CAB0000028.1"/>
    </source>
</evidence>
<protein>
    <submittedName>
        <fullName evidence="1">Uncharacterized protein</fullName>
    </submittedName>
</protein>
<accession>A0A6H5GBE0</accession>
<evidence type="ECO:0000313" key="2">
    <source>
        <dbReference type="Proteomes" id="UP000479000"/>
    </source>
</evidence>
<dbReference type="EMBL" id="CADCXU010009086">
    <property type="protein sequence ID" value="CAB0000028.1"/>
    <property type="molecule type" value="Genomic_DNA"/>
</dbReference>
<sequence>MPRGRPTQIRGERMKTFGAAAVTAKLCSIAIQKTRRSIEFFMGAQQHEQQEQDDFSSSYIPVFEFLERVIQGVETMAIFDADFYRGHRSNGVRFARDGWKSGN</sequence>
<gene>
    <name evidence="1" type="ORF">NTEN_LOCUS6210</name>
</gene>
<dbReference type="AlphaFoldDB" id="A0A6H5GBE0"/>
<proteinExistence type="predicted"/>
<keyword evidence="2" id="KW-1185">Reference proteome</keyword>
<reference evidence="1 2" key="1">
    <citation type="submission" date="2020-02" db="EMBL/GenBank/DDBJ databases">
        <authorList>
            <person name="Ferguson B K."/>
        </authorList>
    </citation>
    <scope>NUCLEOTIDE SEQUENCE [LARGE SCALE GENOMIC DNA]</scope>
</reference>
<organism evidence="1 2">
    <name type="scientific">Nesidiocoris tenuis</name>
    <dbReference type="NCBI Taxonomy" id="355587"/>
    <lineage>
        <taxon>Eukaryota</taxon>
        <taxon>Metazoa</taxon>
        <taxon>Ecdysozoa</taxon>
        <taxon>Arthropoda</taxon>
        <taxon>Hexapoda</taxon>
        <taxon>Insecta</taxon>
        <taxon>Pterygota</taxon>
        <taxon>Neoptera</taxon>
        <taxon>Paraneoptera</taxon>
        <taxon>Hemiptera</taxon>
        <taxon>Heteroptera</taxon>
        <taxon>Panheteroptera</taxon>
        <taxon>Cimicomorpha</taxon>
        <taxon>Miridae</taxon>
        <taxon>Dicyphina</taxon>
        <taxon>Nesidiocoris</taxon>
    </lineage>
</organism>
<dbReference type="Proteomes" id="UP000479000">
    <property type="component" value="Unassembled WGS sequence"/>
</dbReference>